<feature type="transmembrane region" description="Helical" evidence="7">
    <location>
        <begin position="147"/>
        <end position="166"/>
    </location>
</feature>
<gene>
    <name evidence="9" type="primary">essA</name>
    <name evidence="9" type="ORF">HPK16_05190</name>
</gene>
<protein>
    <submittedName>
        <fullName evidence="9">Type VII secretion protein EssA</fullName>
    </submittedName>
</protein>
<sequence>MKRKKIGISAIVWVLMIPLFAIPGVVLAADSEDSYLGNDGKMEMQVGRVTKPSDEKKTEADTEQTELEKLGITLFTPETEKSAKEIKAFEKKQMDDVKASLFTGESQKDNSVETMKASVFTEQEGAVKQSEASTLGQDMPAKKSNTIWWVLSSIVIAVGATLYMVVRKVWE</sequence>
<reference evidence="9 10" key="2">
    <citation type="submission" date="2020-08" db="EMBL/GenBank/DDBJ databases">
        <title>Listeria ohnekaius sp. nov. and Listeria portnoyii sp. nov. isolated from non-agricultural and natural environments.</title>
        <authorList>
            <person name="Weller D."/>
            <person name="Belias A.M."/>
            <person name="Liao J."/>
            <person name="Guo S."/>
            <person name="Orsi R.H."/>
            <person name="Wiedmann M."/>
        </authorList>
    </citation>
    <scope>NUCLEOTIDE SEQUENCE [LARGE SCALE GENOMIC DNA]</scope>
    <source>
        <strain evidence="9 10">FSL W9-0585</strain>
    </source>
</reference>
<dbReference type="Pfam" id="PF10661">
    <property type="entry name" value="EssA"/>
    <property type="match status" value="1"/>
</dbReference>
<dbReference type="EMBL" id="JABJVM010000004">
    <property type="protein sequence ID" value="MBA3925732.1"/>
    <property type="molecule type" value="Genomic_DNA"/>
</dbReference>
<keyword evidence="5 7" id="KW-1133">Transmembrane helix</keyword>
<feature type="signal peptide" evidence="8">
    <location>
        <begin position="1"/>
        <end position="28"/>
    </location>
</feature>
<evidence type="ECO:0000256" key="4">
    <source>
        <dbReference type="ARBA" id="ARBA00022692"/>
    </source>
</evidence>
<evidence type="ECO:0000313" key="10">
    <source>
        <dbReference type="Proteomes" id="UP000548787"/>
    </source>
</evidence>
<dbReference type="GO" id="GO:0005886">
    <property type="term" value="C:plasma membrane"/>
    <property type="evidence" value="ECO:0007669"/>
    <property type="project" value="UniProtKB-SubCell"/>
</dbReference>
<evidence type="ECO:0000256" key="1">
    <source>
        <dbReference type="ARBA" id="ARBA00004162"/>
    </source>
</evidence>
<dbReference type="RefSeq" id="WP_181675953.1">
    <property type="nucleotide sequence ID" value="NZ_JABJVM010000004.1"/>
</dbReference>
<reference evidence="9 10" key="1">
    <citation type="submission" date="2020-05" db="EMBL/GenBank/DDBJ databases">
        <authorList>
            <person name="Carlin C.R."/>
        </authorList>
    </citation>
    <scope>NUCLEOTIDE SEQUENCE [LARGE SCALE GENOMIC DNA]</scope>
    <source>
        <strain evidence="9 10">FSL W9-0585</strain>
    </source>
</reference>
<comment type="subcellular location">
    <subcellularLocation>
        <location evidence="1">Cell membrane</location>
        <topology evidence="1">Single-pass membrane protein</topology>
    </subcellularLocation>
</comment>
<keyword evidence="6 7" id="KW-0472">Membrane</keyword>
<dbReference type="InterPro" id="IPR034026">
    <property type="entry name" value="EssA"/>
</dbReference>
<evidence type="ECO:0000313" key="9">
    <source>
        <dbReference type="EMBL" id="MBA3925732.1"/>
    </source>
</evidence>
<dbReference type="AlphaFoldDB" id="A0A7W1T583"/>
<accession>A0A7W1T583</accession>
<proteinExistence type="inferred from homology"/>
<keyword evidence="4 7" id="KW-0812">Transmembrane</keyword>
<dbReference type="NCBIfam" id="TIGR03927">
    <property type="entry name" value="T7SS_EssA_Firm"/>
    <property type="match status" value="1"/>
</dbReference>
<comment type="caution">
    <text evidence="9">The sequence shown here is derived from an EMBL/GenBank/DDBJ whole genome shotgun (WGS) entry which is preliminary data.</text>
</comment>
<evidence type="ECO:0000256" key="8">
    <source>
        <dbReference type="SAM" id="SignalP"/>
    </source>
</evidence>
<dbReference type="InterPro" id="IPR018920">
    <property type="entry name" value="EssA/YueC"/>
</dbReference>
<comment type="similarity">
    <text evidence="2">Belongs to the EssA family.</text>
</comment>
<dbReference type="Proteomes" id="UP000548787">
    <property type="component" value="Unassembled WGS sequence"/>
</dbReference>
<keyword evidence="3" id="KW-1003">Cell membrane</keyword>
<organism evidence="9 10">
    <name type="scientific">Listeria rustica</name>
    <dbReference type="NCBI Taxonomy" id="2713503"/>
    <lineage>
        <taxon>Bacteria</taxon>
        <taxon>Bacillati</taxon>
        <taxon>Bacillota</taxon>
        <taxon>Bacilli</taxon>
        <taxon>Bacillales</taxon>
        <taxon>Listeriaceae</taxon>
        <taxon>Listeria</taxon>
    </lineage>
</organism>
<keyword evidence="8" id="KW-0732">Signal</keyword>
<evidence type="ECO:0000256" key="2">
    <source>
        <dbReference type="ARBA" id="ARBA00008570"/>
    </source>
</evidence>
<evidence type="ECO:0000256" key="3">
    <source>
        <dbReference type="ARBA" id="ARBA00022475"/>
    </source>
</evidence>
<evidence type="ECO:0000256" key="7">
    <source>
        <dbReference type="SAM" id="Phobius"/>
    </source>
</evidence>
<name>A0A7W1T583_9LIST</name>
<evidence type="ECO:0000256" key="6">
    <source>
        <dbReference type="ARBA" id="ARBA00023136"/>
    </source>
</evidence>
<keyword evidence="10" id="KW-1185">Reference proteome</keyword>
<feature type="chain" id="PRO_5031176705" evidence="8">
    <location>
        <begin position="29"/>
        <end position="171"/>
    </location>
</feature>
<evidence type="ECO:0000256" key="5">
    <source>
        <dbReference type="ARBA" id="ARBA00022989"/>
    </source>
</evidence>